<reference evidence="3" key="1">
    <citation type="submission" date="2016-10" db="EMBL/GenBank/DDBJ databases">
        <authorList>
            <person name="Varghese N."/>
            <person name="Submissions S."/>
        </authorList>
    </citation>
    <scope>NUCLEOTIDE SEQUENCE [LARGE SCALE GENOMIC DNA]</scope>
    <source>
        <strain evidence="3">CL127</strain>
    </source>
</reference>
<evidence type="ECO:0000313" key="2">
    <source>
        <dbReference type="EMBL" id="SFR35953.1"/>
    </source>
</evidence>
<dbReference type="EMBL" id="FOYR01000001">
    <property type="protein sequence ID" value="SFR35953.1"/>
    <property type="molecule type" value="Genomic_DNA"/>
</dbReference>
<feature type="compositionally biased region" description="Basic and acidic residues" evidence="1">
    <location>
        <begin position="222"/>
        <end position="235"/>
    </location>
</feature>
<dbReference type="RefSeq" id="WP_091735151.1">
    <property type="nucleotide sequence ID" value="NZ_FOYR01000001.1"/>
</dbReference>
<name>A0A1I6G158_9MICO</name>
<evidence type="ECO:0000313" key="3">
    <source>
        <dbReference type="Proteomes" id="UP000198877"/>
    </source>
</evidence>
<feature type="region of interest" description="Disordered" evidence="1">
    <location>
        <begin position="294"/>
        <end position="319"/>
    </location>
</feature>
<sequence length="495" mass="52711">MTESTRSVAVAGAHRSIRVLADGEGPFPGELVSRGATVAVRTPVARLRGWAGWAHAGAEHVAAPLDLALGADGQDALLPWCVRTVDAHLVRGGEVPSVSRGEAVTLAVSMLRGVVELAPERGGAGDPGEEAHGRWWLTDDGRPVFVIPPAADATGETVCVAAQHQLRALEGRVDDRALRRLLLRLADALHDPRRLRAEAARWEQELLEIAAPRPLYVSGSVDESRSLEVPRREQAPRAPSPRRRDLRSGDAMPRRRSDGFSHGVRRGMGPLRQSLAGLRETAVARRAATFLSRFARSAPSRPRVPRPRVPRPTAHPPRRRWVGPTAVAVAAAVVIVLGGALWPVDRTSSADAADHTPRPRPSSASAPSPGTESPAASPTAQPTPAPSDAPRPPGPSAQQDPRAAAEELLSAARRCRVTPVPECDALWEGEAAAAEEVRDQDGQPALIEDYGDLAALRSGAGEDAQLVVIIRRNAEWRIRDVYDIADPPSEGAGTP</sequence>
<feature type="compositionally biased region" description="Basic and acidic residues" evidence="1">
    <location>
        <begin position="242"/>
        <end position="259"/>
    </location>
</feature>
<accession>A0A1I6G158</accession>
<evidence type="ECO:0000256" key="1">
    <source>
        <dbReference type="SAM" id="MobiDB-lite"/>
    </source>
</evidence>
<dbReference type="Proteomes" id="UP000198877">
    <property type="component" value="Unassembled WGS sequence"/>
</dbReference>
<feature type="region of interest" description="Disordered" evidence="1">
    <location>
        <begin position="348"/>
        <end position="405"/>
    </location>
</feature>
<dbReference type="AlphaFoldDB" id="A0A1I6G158"/>
<organism evidence="2 3">
    <name type="scientific">Microbacterium azadirachtae</name>
    <dbReference type="NCBI Taxonomy" id="582680"/>
    <lineage>
        <taxon>Bacteria</taxon>
        <taxon>Bacillati</taxon>
        <taxon>Actinomycetota</taxon>
        <taxon>Actinomycetes</taxon>
        <taxon>Micrococcales</taxon>
        <taxon>Microbacteriaceae</taxon>
        <taxon>Microbacterium</taxon>
    </lineage>
</organism>
<feature type="compositionally biased region" description="Low complexity" evidence="1">
    <location>
        <begin position="361"/>
        <end position="380"/>
    </location>
</feature>
<feature type="region of interest" description="Disordered" evidence="1">
    <location>
        <begin position="220"/>
        <end position="268"/>
    </location>
</feature>
<feature type="compositionally biased region" description="Pro residues" evidence="1">
    <location>
        <begin position="381"/>
        <end position="395"/>
    </location>
</feature>
<protein>
    <submittedName>
        <fullName evidence="2">Uncharacterized protein</fullName>
    </submittedName>
</protein>
<gene>
    <name evidence="2" type="ORF">SAMN04488591_0625</name>
</gene>
<proteinExistence type="predicted"/>